<reference evidence="1 2" key="1">
    <citation type="journal article" date="2019" name="Extremophiles">
        <title>Biogeography of thermophiles and predominance of Thermus scotoductus in domestic water heaters.</title>
        <authorList>
            <person name="Wilpiszeski R.L."/>
            <person name="Zhang Z."/>
            <person name="House C.H."/>
        </authorList>
    </citation>
    <scope>NUCLEOTIDE SEQUENCE [LARGE SCALE GENOMIC DNA]</scope>
    <source>
        <strain evidence="1 2">14_S14</strain>
    </source>
</reference>
<name>A0A430UUS8_THESC</name>
<dbReference type="AlphaFoldDB" id="A0A430UUS8"/>
<proteinExistence type="predicted"/>
<evidence type="ECO:0000313" key="2">
    <source>
        <dbReference type="Proteomes" id="UP000287155"/>
    </source>
</evidence>
<dbReference type="EMBL" id="PEMJ01000322">
    <property type="protein sequence ID" value="RTI12657.1"/>
    <property type="molecule type" value="Genomic_DNA"/>
</dbReference>
<organism evidence="1 2">
    <name type="scientific">Thermus scotoductus</name>
    <dbReference type="NCBI Taxonomy" id="37636"/>
    <lineage>
        <taxon>Bacteria</taxon>
        <taxon>Thermotogati</taxon>
        <taxon>Deinococcota</taxon>
        <taxon>Deinococci</taxon>
        <taxon>Thermales</taxon>
        <taxon>Thermaceae</taxon>
        <taxon>Thermus</taxon>
    </lineage>
</organism>
<accession>A0A430UUS8</accession>
<dbReference type="Proteomes" id="UP000287155">
    <property type="component" value="Unassembled WGS sequence"/>
</dbReference>
<gene>
    <name evidence="1" type="ORF">CSW27_09880</name>
</gene>
<comment type="caution">
    <text evidence="1">The sequence shown here is derived from an EMBL/GenBank/DDBJ whole genome shotgun (WGS) entry which is preliminary data.</text>
</comment>
<evidence type="ECO:0000313" key="1">
    <source>
        <dbReference type="EMBL" id="RTI12657.1"/>
    </source>
</evidence>
<protein>
    <submittedName>
        <fullName evidence="1">Uncharacterized protein</fullName>
    </submittedName>
</protein>
<sequence>MTREEQVRFAEDPLEQVRFAEDPLEQVRFAEDLLERGASLEEWLKALEDYPYSPYTWSRVAEDPRIPPEVLVKLLAHPWYLVAEEAAKTLAGHPEATNEHLAALVDEVLFRNKLFTTSLKDAVAATLIRRGGDEKPEWLKLVLIYELSRL</sequence>
<dbReference type="RefSeq" id="WP_126204877.1">
    <property type="nucleotide sequence ID" value="NZ_PEMJ01000322.1"/>
</dbReference>